<evidence type="ECO:0000313" key="2">
    <source>
        <dbReference type="EMBL" id="MBP2397848.1"/>
    </source>
</evidence>
<comment type="caution">
    <text evidence="2">The sequence shown here is derived from an EMBL/GenBank/DDBJ whole genome shotgun (WGS) entry which is preliminary data.</text>
</comment>
<dbReference type="Proteomes" id="UP001195422">
    <property type="component" value="Unassembled WGS sequence"/>
</dbReference>
<proteinExistence type="predicted"/>
<sequence length="389" mass="43726">MRPIEIPDFSFNSPLANVVIELERLRGDLGTSTTPSEVFGQLKQLFQLMTSIMSARIEGNRTSILEIVEGAQENTARDRSVRSAAPDFSDGVKEIILLEEASKFIDEHIHAGTTISHALVRELHRIAVSGLEREGDRTPGSYRTTDVVIQGSDHRPPPFASIQADMQELLDFINQEMDRKFDLLKVAIAHHRFVWIHPFGNGNGRTCRLLTYAIMVSQGFTATTDYRAVDPTAVFGADRESYYRHLEAADSLEPATTIQWCTYLLGGMLKDLRKLNKLGNHDFVVDELLVPSLERARQAGIISLEEFEALKIFAVRTTVKATDLSNVVLGSSVVRSQFIRRLINRRLVEPIAEGKRSYRLVMAPGPLTPFILRQLDKLEFLPQILRDDA</sequence>
<dbReference type="Pfam" id="PF02661">
    <property type="entry name" value="Fic"/>
    <property type="match status" value="1"/>
</dbReference>
<keyword evidence="3" id="KW-1185">Reference proteome</keyword>
<dbReference type="PROSITE" id="PS51459">
    <property type="entry name" value="FIDO"/>
    <property type="match status" value="1"/>
</dbReference>
<dbReference type="InterPro" id="IPR036597">
    <property type="entry name" value="Fido-like_dom_sf"/>
</dbReference>
<dbReference type="InterPro" id="IPR040198">
    <property type="entry name" value="Fido_containing"/>
</dbReference>
<dbReference type="InterPro" id="IPR003812">
    <property type="entry name" value="Fido"/>
</dbReference>
<organism evidence="2 3">
    <name type="scientific">Glutamicibacter protophormiae</name>
    <name type="common">Brevibacterium protophormiae</name>
    <dbReference type="NCBI Taxonomy" id="37930"/>
    <lineage>
        <taxon>Bacteria</taxon>
        <taxon>Bacillati</taxon>
        <taxon>Actinomycetota</taxon>
        <taxon>Actinomycetes</taxon>
        <taxon>Micrococcales</taxon>
        <taxon>Micrococcaceae</taxon>
        <taxon>Glutamicibacter</taxon>
    </lineage>
</organism>
<dbReference type="PANTHER" id="PTHR13504:SF38">
    <property type="entry name" value="FIDO DOMAIN-CONTAINING PROTEIN"/>
    <property type="match status" value="1"/>
</dbReference>
<dbReference type="PANTHER" id="PTHR13504">
    <property type="entry name" value="FIDO DOMAIN-CONTAINING PROTEIN DDB_G0283145"/>
    <property type="match status" value="1"/>
</dbReference>
<gene>
    <name evidence="2" type="ORF">JOF39_000929</name>
</gene>
<accession>A0ABS4XMW1</accession>
<dbReference type="RefSeq" id="WP_188947999.1">
    <property type="nucleotide sequence ID" value="NZ_BMPH01000005.1"/>
</dbReference>
<evidence type="ECO:0000259" key="1">
    <source>
        <dbReference type="PROSITE" id="PS51459"/>
    </source>
</evidence>
<dbReference type="SUPFAM" id="SSF140931">
    <property type="entry name" value="Fic-like"/>
    <property type="match status" value="1"/>
</dbReference>
<evidence type="ECO:0000313" key="3">
    <source>
        <dbReference type="Proteomes" id="UP001195422"/>
    </source>
</evidence>
<reference evidence="2 3" key="1">
    <citation type="submission" date="2021-03" db="EMBL/GenBank/DDBJ databases">
        <title>Sequencing the genomes of 1000 actinobacteria strains.</title>
        <authorList>
            <person name="Klenk H.-P."/>
        </authorList>
    </citation>
    <scope>NUCLEOTIDE SEQUENCE [LARGE SCALE GENOMIC DNA]</scope>
    <source>
        <strain evidence="2 3">DSM 20168</strain>
    </source>
</reference>
<dbReference type="Gene3D" id="1.10.3290.10">
    <property type="entry name" value="Fido-like domain"/>
    <property type="match status" value="1"/>
</dbReference>
<protein>
    <submittedName>
        <fullName evidence="2">Fic family protein</fullName>
    </submittedName>
</protein>
<dbReference type="EMBL" id="JAGIOJ010000001">
    <property type="protein sequence ID" value="MBP2397848.1"/>
    <property type="molecule type" value="Genomic_DNA"/>
</dbReference>
<name>A0ABS4XMW1_GLUPR</name>
<feature type="domain" description="Fido" evidence="1">
    <location>
        <begin position="115"/>
        <end position="266"/>
    </location>
</feature>